<dbReference type="GO" id="GO:0046872">
    <property type="term" value="F:metal ion binding"/>
    <property type="evidence" value="ECO:0007669"/>
    <property type="project" value="UniProtKB-KW"/>
</dbReference>
<gene>
    <name evidence="9" type="ORF">MARPO_0007s0017</name>
</gene>
<keyword evidence="5" id="KW-0560">Oxidoreductase</keyword>
<reference evidence="10" key="1">
    <citation type="journal article" date="2017" name="Cell">
        <title>Insights into land plant evolution garnered from the Marchantia polymorpha genome.</title>
        <authorList>
            <person name="Bowman J.L."/>
            <person name="Kohchi T."/>
            <person name="Yamato K.T."/>
            <person name="Jenkins J."/>
            <person name="Shu S."/>
            <person name="Ishizaki K."/>
            <person name="Yamaoka S."/>
            <person name="Nishihama R."/>
            <person name="Nakamura Y."/>
            <person name="Berger F."/>
            <person name="Adam C."/>
            <person name="Aki S.S."/>
            <person name="Althoff F."/>
            <person name="Araki T."/>
            <person name="Arteaga-Vazquez M.A."/>
            <person name="Balasubrmanian S."/>
            <person name="Barry K."/>
            <person name="Bauer D."/>
            <person name="Boehm C.R."/>
            <person name="Briginshaw L."/>
            <person name="Caballero-Perez J."/>
            <person name="Catarino B."/>
            <person name="Chen F."/>
            <person name="Chiyoda S."/>
            <person name="Chovatia M."/>
            <person name="Davies K.M."/>
            <person name="Delmans M."/>
            <person name="Demura T."/>
            <person name="Dierschke T."/>
            <person name="Dolan L."/>
            <person name="Dorantes-Acosta A.E."/>
            <person name="Eklund D.M."/>
            <person name="Florent S.N."/>
            <person name="Flores-Sandoval E."/>
            <person name="Fujiyama A."/>
            <person name="Fukuzawa H."/>
            <person name="Galik B."/>
            <person name="Grimanelli D."/>
            <person name="Grimwood J."/>
            <person name="Grossniklaus U."/>
            <person name="Hamada T."/>
            <person name="Haseloff J."/>
            <person name="Hetherington A.J."/>
            <person name="Higo A."/>
            <person name="Hirakawa Y."/>
            <person name="Hundley H.N."/>
            <person name="Ikeda Y."/>
            <person name="Inoue K."/>
            <person name="Inoue S.I."/>
            <person name="Ishida S."/>
            <person name="Jia Q."/>
            <person name="Kakita M."/>
            <person name="Kanazawa T."/>
            <person name="Kawai Y."/>
            <person name="Kawashima T."/>
            <person name="Kennedy M."/>
            <person name="Kinose K."/>
            <person name="Kinoshita T."/>
            <person name="Kohara Y."/>
            <person name="Koide E."/>
            <person name="Komatsu K."/>
            <person name="Kopischke S."/>
            <person name="Kubo M."/>
            <person name="Kyozuka J."/>
            <person name="Lagercrantz U."/>
            <person name="Lin S.S."/>
            <person name="Lindquist E."/>
            <person name="Lipzen A.M."/>
            <person name="Lu C.W."/>
            <person name="De Luna E."/>
            <person name="Martienssen R.A."/>
            <person name="Minamino N."/>
            <person name="Mizutani M."/>
            <person name="Mizutani M."/>
            <person name="Mochizuki N."/>
            <person name="Monte I."/>
            <person name="Mosher R."/>
            <person name="Nagasaki H."/>
            <person name="Nakagami H."/>
            <person name="Naramoto S."/>
            <person name="Nishitani K."/>
            <person name="Ohtani M."/>
            <person name="Okamoto T."/>
            <person name="Okumura M."/>
            <person name="Phillips J."/>
            <person name="Pollak B."/>
            <person name="Reinders A."/>
            <person name="Rovekamp M."/>
            <person name="Sano R."/>
            <person name="Sawa S."/>
            <person name="Schmid M.W."/>
            <person name="Shirakawa M."/>
            <person name="Solano R."/>
            <person name="Spunde A."/>
            <person name="Suetsugu N."/>
            <person name="Sugano S."/>
            <person name="Sugiyama A."/>
            <person name="Sun R."/>
            <person name="Suzuki Y."/>
            <person name="Takenaka M."/>
            <person name="Takezawa D."/>
            <person name="Tomogane H."/>
            <person name="Tsuzuki M."/>
            <person name="Ueda T."/>
            <person name="Umeda M."/>
            <person name="Ward J.M."/>
            <person name="Watanabe Y."/>
            <person name="Yazaki K."/>
            <person name="Yokoyama R."/>
            <person name="Yoshitake Y."/>
            <person name="Yotsui I."/>
            <person name="Zachgo S."/>
            <person name="Schmutz J."/>
        </authorList>
    </citation>
    <scope>NUCLEOTIDE SEQUENCE [LARGE SCALE GENOMIC DNA]</scope>
    <source>
        <strain evidence="10">Tak-1</strain>
    </source>
</reference>
<feature type="domain" description="Fe2OG dioxygenase" evidence="8">
    <location>
        <begin position="85"/>
        <end position="253"/>
    </location>
</feature>
<dbReference type="InterPro" id="IPR037151">
    <property type="entry name" value="AlkB-like_sf"/>
</dbReference>
<accession>A0A2R6XNE7</accession>
<comment type="subcellular location">
    <subcellularLocation>
        <location evidence="1">Nucleus</location>
    </subcellularLocation>
</comment>
<organism evidence="9 10">
    <name type="scientific">Marchantia polymorpha</name>
    <name type="common">Common liverwort</name>
    <name type="synonym">Marchantia aquatica</name>
    <dbReference type="NCBI Taxonomy" id="3197"/>
    <lineage>
        <taxon>Eukaryota</taxon>
        <taxon>Viridiplantae</taxon>
        <taxon>Streptophyta</taxon>
        <taxon>Embryophyta</taxon>
        <taxon>Marchantiophyta</taxon>
        <taxon>Marchantiopsida</taxon>
        <taxon>Marchantiidae</taxon>
        <taxon>Marchantiales</taxon>
        <taxon>Marchantiaceae</taxon>
        <taxon>Marchantia</taxon>
    </lineage>
</organism>
<dbReference type="EMBL" id="KZ772679">
    <property type="protein sequence ID" value="PTQ47556.1"/>
    <property type="molecule type" value="Genomic_DNA"/>
</dbReference>
<dbReference type="AlphaFoldDB" id="A0A2R6XNE7"/>
<dbReference type="PANTHER" id="PTHR46030:SF1">
    <property type="entry name" value="ALPHA-KETOGLUTARATE-DEPENDENT DIOXYGENASE ALKB HOMOLOG 6"/>
    <property type="match status" value="1"/>
</dbReference>
<dbReference type="InterPro" id="IPR005123">
    <property type="entry name" value="Oxoglu/Fe-dep_dioxygenase_dom"/>
</dbReference>
<dbReference type="Gene3D" id="2.60.120.590">
    <property type="entry name" value="Alpha-ketoglutarate-dependent dioxygenase AlkB-like"/>
    <property type="match status" value="1"/>
</dbReference>
<keyword evidence="3" id="KW-0479">Metal-binding</keyword>
<dbReference type="PROSITE" id="PS51471">
    <property type="entry name" value="FE2OG_OXY"/>
    <property type="match status" value="1"/>
</dbReference>
<keyword evidence="4" id="KW-0223">Dioxygenase</keyword>
<evidence type="ECO:0000259" key="8">
    <source>
        <dbReference type="PROSITE" id="PS51471"/>
    </source>
</evidence>
<dbReference type="OrthoDB" id="412814at2759"/>
<dbReference type="SUPFAM" id="SSF51197">
    <property type="entry name" value="Clavaminate synthase-like"/>
    <property type="match status" value="1"/>
</dbReference>
<dbReference type="InterPro" id="IPR032862">
    <property type="entry name" value="ALKBH6"/>
</dbReference>
<dbReference type="InterPro" id="IPR027450">
    <property type="entry name" value="AlkB-like"/>
</dbReference>
<dbReference type="Gramene" id="Mp3g00190.1">
    <property type="protein sequence ID" value="Mp3g00190.1.cds"/>
    <property type="gene ID" value="Mp3g00190"/>
</dbReference>
<dbReference type="OMA" id="KSPKTKW"/>
<dbReference type="Pfam" id="PF13532">
    <property type="entry name" value="2OG-FeII_Oxy_2"/>
    <property type="match status" value="1"/>
</dbReference>
<proteinExistence type="inferred from homology"/>
<evidence type="ECO:0000256" key="1">
    <source>
        <dbReference type="ARBA" id="ARBA00004123"/>
    </source>
</evidence>
<evidence type="ECO:0000256" key="2">
    <source>
        <dbReference type="ARBA" id="ARBA00007879"/>
    </source>
</evidence>
<evidence type="ECO:0000256" key="3">
    <source>
        <dbReference type="ARBA" id="ARBA00022723"/>
    </source>
</evidence>
<evidence type="ECO:0000313" key="9">
    <source>
        <dbReference type="EMBL" id="PTQ47556.1"/>
    </source>
</evidence>
<dbReference type="PANTHER" id="PTHR46030">
    <property type="entry name" value="ALPHA-KETOGLUTARATE-DEPENDENT DIOXYGENASE ALKB HOMOLOG 6"/>
    <property type="match status" value="1"/>
</dbReference>
<dbReference type="GO" id="GO:0005634">
    <property type="term" value="C:nucleus"/>
    <property type="evidence" value="ECO:0000318"/>
    <property type="project" value="GO_Central"/>
</dbReference>
<sequence>MEKYVCGSLDTIFYIPDFLTVEEQDSLVRQVKSAPLAKWKSLKNRRLQNWGGVVHEKGLIPQSLPSWLKPLTEKIESETGLFPSPINHILVNEYEPGQGIMPHQDGPLYFPVVAIVSLGSPTVMRFSPHSKIVNLEEGNEYKRKEKLLDVREDFTDKEAPEHAKEERNLKDVSLILLRGSLLLFKDSAYKDYLHGIDECSEHALDDTVLNPDVIKVLGAENEASDVPDPGHMSEAQILRRTGTRISLTCRCVPKVVLSNILRL</sequence>
<keyword evidence="10" id="KW-1185">Reference proteome</keyword>
<evidence type="ECO:0000256" key="7">
    <source>
        <dbReference type="ARBA" id="ARBA00023242"/>
    </source>
</evidence>
<dbReference type="GO" id="GO:0051213">
    <property type="term" value="F:dioxygenase activity"/>
    <property type="evidence" value="ECO:0007669"/>
    <property type="project" value="UniProtKB-KW"/>
</dbReference>
<protein>
    <recommendedName>
        <fullName evidence="8">Fe2OG dioxygenase domain-containing protein</fullName>
    </recommendedName>
</protein>
<evidence type="ECO:0000313" key="10">
    <source>
        <dbReference type="Proteomes" id="UP000244005"/>
    </source>
</evidence>
<name>A0A2R6XNE7_MARPO</name>
<evidence type="ECO:0000256" key="4">
    <source>
        <dbReference type="ARBA" id="ARBA00022964"/>
    </source>
</evidence>
<comment type="similarity">
    <text evidence="2">Belongs to the alkB family.</text>
</comment>
<dbReference type="Proteomes" id="UP000244005">
    <property type="component" value="Unassembled WGS sequence"/>
</dbReference>
<evidence type="ECO:0000256" key="6">
    <source>
        <dbReference type="ARBA" id="ARBA00023004"/>
    </source>
</evidence>
<keyword evidence="7" id="KW-0539">Nucleus</keyword>
<evidence type="ECO:0000256" key="5">
    <source>
        <dbReference type="ARBA" id="ARBA00023002"/>
    </source>
</evidence>
<keyword evidence="6" id="KW-0408">Iron</keyword>